<evidence type="ECO:0000256" key="10">
    <source>
        <dbReference type="ARBA" id="ARBA00022840"/>
    </source>
</evidence>
<sequence>MEGDFIKIHRVLLPLSWLYGLGVMIRNELFDLGVLKSRSFDVPVISVGNITVGGAGKTPHVEYLVGLLKDVAQVAVLSRGYKRKSKGYVLANIDTPVEMIGDEPFQMKHKFPNIYVAVDKKRCDGIDHLIKDKQTQDTDVVLLDDAFQHRYVKPGINILLIDYHRLIIYDKLLPAGRLREPLSGKNRADIVIVTKCPKELNPIDYRVLSKTMNLYPFQELFFTTFEYCNLIPVFKDVAKEREILLADINKKNILLLTGIALPRQLEVDMGLYADTSRMKTLIFPDHHSFNTKDIAVINDTFAMMKPPKIIITTEKDKARLLNLEGLNNDVRENIYALPIQVKFMLNEEDKFNEKILSYVQKNSRNSILAKRKNADKSENRNHSRNRSRTISFRDNR</sequence>
<evidence type="ECO:0000256" key="12">
    <source>
        <dbReference type="ARBA" id="ARBA00029757"/>
    </source>
</evidence>
<dbReference type="HAMAP" id="MF_00409">
    <property type="entry name" value="LpxK"/>
    <property type="match status" value="1"/>
</dbReference>
<evidence type="ECO:0000313" key="15">
    <source>
        <dbReference type="EMBL" id="SUC12684.1"/>
    </source>
</evidence>
<dbReference type="InterPro" id="IPR003758">
    <property type="entry name" value="LpxK"/>
</dbReference>
<dbReference type="Pfam" id="PF02606">
    <property type="entry name" value="LpxK"/>
    <property type="match status" value="1"/>
</dbReference>
<evidence type="ECO:0000256" key="9">
    <source>
        <dbReference type="ARBA" id="ARBA00022777"/>
    </source>
</evidence>
<evidence type="ECO:0000256" key="5">
    <source>
        <dbReference type="ARBA" id="ARBA00022516"/>
    </source>
</evidence>
<dbReference type="EC" id="2.7.1.130" evidence="3 13"/>
<dbReference type="GeneID" id="78570985"/>
<dbReference type="GO" id="GO:0009245">
    <property type="term" value="P:lipid A biosynthetic process"/>
    <property type="evidence" value="ECO:0007669"/>
    <property type="project" value="UniProtKB-UniRule"/>
</dbReference>
<evidence type="ECO:0000256" key="14">
    <source>
        <dbReference type="SAM" id="MobiDB-lite"/>
    </source>
</evidence>
<dbReference type="PANTHER" id="PTHR42724:SF1">
    <property type="entry name" value="TETRAACYLDISACCHARIDE 4'-KINASE, MITOCHONDRIAL-RELATED"/>
    <property type="match status" value="1"/>
</dbReference>
<protein>
    <recommendedName>
        <fullName evidence="4 13">Tetraacyldisaccharide 4'-kinase</fullName>
        <ecNumber evidence="3 13">2.7.1.130</ecNumber>
    </recommendedName>
    <alternativeName>
        <fullName evidence="12 13">Lipid A 4'-kinase</fullName>
    </alternativeName>
</protein>
<keyword evidence="6 13" id="KW-0441">Lipid A biosynthesis</keyword>
<evidence type="ECO:0000313" key="16">
    <source>
        <dbReference type="Proteomes" id="UP000254235"/>
    </source>
</evidence>
<proteinExistence type="inferred from homology"/>
<accession>A0A379F2U1</accession>
<dbReference type="SUPFAM" id="SSF52540">
    <property type="entry name" value="P-loop containing nucleoside triphosphate hydrolases"/>
    <property type="match status" value="1"/>
</dbReference>
<organism evidence="15 16">
    <name type="scientific">Prevotella pallens</name>
    <dbReference type="NCBI Taxonomy" id="60133"/>
    <lineage>
        <taxon>Bacteria</taxon>
        <taxon>Pseudomonadati</taxon>
        <taxon>Bacteroidota</taxon>
        <taxon>Bacteroidia</taxon>
        <taxon>Bacteroidales</taxon>
        <taxon>Prevotellaceae</taxon>
        <taxon>Prevotella</taxon>
    </lineage>
</organism>
<evidence type="ECO:0000256" key="1">
    <source>
        <dbReference type="ARBA" id="ARBA00002274"/>
    </source>
</evidence>
<dbReference type="InterPro" id="IPR027417">
    <property type="entry name" value="P-loop_NTPase"/>
</dbReference>
<comment type="similarity">
    <text evidence="13">Belongs to the LpxK family.</text>
</comment>
<dbReference type="RefSeq" id="WP_115083413.1">
    <property type="nucleotide sequence ID" value="NZ_CAUVAI010000042.1"/>
</dbReference>
<dbReference type="Proteomes" id="UP000254235">
    <property type="component" value="Unassembled WGS sequence"/>
</dbReference>
<evidence type="ECO:0000256" key="2">
    <source>
        <dbReference type="ARBA" id="ARBA00004870"/>
    </source>
</evidence>
<dbReference type="EMBL" id="UGTP01000001">
    <property type="protein sequence ID" value="SUC12684.1"/>
    <property type="molecule type" value="Genomic_DNA"/>
</dbReference>
<feature type="region of interest" description="Disordered" evidence="14">
    <location>
        <begin position="371"/>
        <end position="396"/>
    </location>
</feature>
<dbReference type="GO" id="GO:0009244">
    <property type="term" value="P:lipopolysaccharide core region biosynthetic process"/>
    <property type="evidence" value="ECO:0007669"/>
    <property type="project" value="TreeGrafter"/>
</dbReference>
<keyword evidence="7 13" id="KW-0808">Transferase</keyword>
<name>A0A379F2U1_9BACT</name>
<evidence type="ECO:0000256" key="6">
    <source>
        <dbReference type="ARBA" id="ARBA00022556"/>
    </source>
</evidence>
<keyword evidence="10 13" id="KW-0067">ATP-binding</keyword>
<dbReference type="GO" id="GO:0009029">
    <property type="term" value="F:lipid-A 4'-kinase activity"/>
    <property type="evidence" value="ECO:0007669"/>
    <property type="project" value="UniProtKB-UniRule"/>
</dbReference>
<evidence type="ECO:0000256" key="4">
    <source>
        <dbReference type="ARBA" id="ARBA00016436"/>
    </source>
</evidence>
<dbReference type="UniPathway" id="UPA00359">
    <property type="reaction ID" value="UER00482"/>
</dbReference>
<keyword evidence="5 13" id="KW-0444">Lipid biosynthesis</keyword>
<dbReference type="OrthoDB" id="9766423at2"/>
<dbReference type="GO" id="GO:0005524">
    <property type="term" value="F:ATP binding"/>
    <property type="evidence" value="ECO:0007669"/>
    <property type="project" value="UniProtKB-UniRule"/>
</dbReference>
<feature type="compositionally biased region" description="Basic and acidic residues" evidence="14">
    <location>
        <begin position="372"/>
        <end position="381"/>
    </location>
</feature>
<evidence type="ECO:0000256" key="8">
    <source>
        <dbReference type="ARBA" id="ARBA00022741"/>
    </source>
</evidence>
<evidence type="ECO:0000256" key="7">
    <source>
        <dbReference type="ARBA" id="ARBA00022679"/>
    </source>
</evidence>
<dbReference type="GO" id="GO:0005886">
    <property type="term" value="C:plasma membrane"/>
    <property type="evidence" value="ECO:0007669"/>
    <property type="project" value="TreeGrafter"/>
</dbReference>
<evidence type="ECO:0000256" key="3">
    <source>
        <dbReference type="ARBA" id="ARBA00012071"/>
    </source>
</evidence>
<dbReference type="AlphaFoldDB" id="A0A379F2U1"/>
<evidence type="ECO:0000256" key="13">
    <source>
        <dbReference type="HAMAP-Rule" id="MF_00409"/>
    </source>
</evidence>
<feature type="binding site" evidence="13">
    <location>
        <begin position="51"/>
        <end position="58"/>
    </location>
    <ligand>
        <name>ATP</name>
        <dbReference type="ChEBI" id="CHEBI:30616"/>
    </ligand>
</feature>
<gene>
    <name evidence="13 15" type="primary">lpxK</name>
    <name evidence="15" type="ORF">NCTC13043_01297</name>
</gene>
<dbReference type="NCBIfam" id="TIGR00682">
    <property type="entry name" value="lpxK"/>
    <property type="match status" value="1"/>
</dbReference>
<evidence type="ECO:0000256" key="11">
    <source>
        <dbReference type="ARBA" id="ARBA00023098"/>
    </source>
</evidence>
<keyword evidence="11 13" id="KW-0443">Lipid metabolism</keyword>
<comment type="catalytic activity">
    <reaction evidence="13">
        <text>a lipid A disaccharide + ATP = a lipid IVA + ADP + H(+)</text>
        <dbReference type="Rhea" id="RHEA:67840"/>
        <dbReference type="ChEBI" id="CHEBI:15378"/>
        <dbReference type="ChEBI" id="CHEBI:30616"/>
        <dbReference type="ChEBI" id="CHEBI:176343"/>
        <dbReference type="ChEBI" id="CHEBI:176425"/>
        <dbReference type="ChEBI" id="CHEBI:456216"/>
        <dbReference type="EC" id="2.7.1.130"/>
    </reaction>
</comment>
<keyword evidence="8 13" id="KW-0547">Nucleotide-binding</keyword>
<dbReference type="PANTHER" id="PTHR42724">
    <property type="entry name" value="TETRAACYLDISACCHARIDE 4'-KINASE"/>
    <property type="match status" value="1"/>
</dbReference>
<reference evidence="15 16" key="1">
    <citation type="submission" date="2018-06" db="EMBL/GenBank/DDBJ databases">
        <authorList>
            <consortium name="Pathogen Informatics"/>
            <person name="Doyle S."/>
        </authorList>
    </citation>
    <scope>NUCLEOTIDE SEQUENCE [LARGE SCALE GENOMIC DNA]</scope>
    <source>
        <strain evidence="15 16">NCTC13043</strain>
    </source>
</reference>
<comment type="function">
    <text evidence="1 13">Transfers the gamma-phosphate of ATP to the 4'-position of a tetraacyldisaccharide 1-phosphate intermediate (termed DS-1-P) to form tetraacyldisaccharide 1,4'-bis-phosphate (lipid IVA).</text>
</comment>
<keyword evidence="9 13" id="KW-0418">Kinase</keyword>
<comment type="pathway">
    <text evidence="2 13">Glycolipid biosynthesis; lipid IV(A) biosynthesis; lipid IV(A) from (3R)-3-hydroxytetradecanoyl-[acyl-carrier-protein] and UDP-N-acetyl-alpha-D-glucosamine: step 6/6.</text>
</comment>